<keyword evidence="2" id="KW-0472">Membrane</keyword>
<accession>A0ABV5E9E3</accession>
<keyword evidence="2" id="KW-0812">Transmembrane</keyword>
<keyword evidence="4" id="KW-1185">Reference proteome</keyword>
<organism evidence="3 4">
    <name type="scientific">Streptomyces broussonetiae</name>
    <dbReference type="NCBI Taxonomy" id="2686304"/>
    <lineage>
        <taxon>Bacteria</taxon>
        <taxon>Bacillati</taxon>
        <taxon>Actinomycetota</taxon>
        <taxon>Actinomycetes</taxon>
        <taxon>Kitasatosporales</taxon>
        <taxon>Streptomycetaceae</taxon>
        <taxon>Streptomyces</taxon>
    </lineage>
</organism>
<evidence type="ECO:0000256" key="2">
    <source>
        <dbReference type="SAM" id="Phobius"/>
    </source>
</evidence>
<feature type="transmembrane region" description="Helical" evidence="2">
    <location>
        <begin position="77"/>
        <end position="95"/>
    </location>
</feature>
<reference evidence="3 4" key="1">
    <citation type="submission" date="2024-01" db="EMBL/GenBank/DDBJ databases">
        <title>Genome mining of biosynthetic gene clusters to explore secondary metabolites of Streptomyces sp.</title>
        <authorList>
            <person name="Baig A."/>
            <person name="Ajitkumar Shintre N."/>
            <person name="Kumar H."/>
            <person name="Anbarasu A."/>
            <person name="Ramaiah S."/>
        </authorList>
    </citation>
    <scope>NUCLEOTIDE SEQUENCE [LARGE SCALE GENOMIC DNA]</scope>
    <source>
        <strain evidence="3 4">A57</strain>
    </source>
</reference>
<evidence type="ECO:0000313" key="4">
    <source>
        <dbReference type="Proteomes" id="UP001585080"/>
    </source>
</evidence>
<feature type="compositionally biased region" description="Acidic residues" evidence="1">
    <location>
        <begin position="162"/>
        <end position="171"/>
    </location>
</feature>
<dbReference type="RefSeq" id="WP_376732310.1">
    <property type="nucleotide sequence ID" value="NZ_JAYMRP010000008.1"/>
</dbReference>
<feature type="transmembrane region" description="Helical" evidence="2">
    <location>
        <begin position="101"/>
        <end position="120"/>
    </location>
</feature>
<evidence type="ECO:0000256" key="1">
    <source>
        <dbReference type="SAM" id="MobiDB-lite"/>
    </source>
</evidence>
<proteinExistence type="predicted"/>
<dbReference type="EMBL" id="JAYMRP010000008">
    <property type="protein sequence ID" value="MFB8773464.1"/>
    <property type="molecule type" value="Genomic_DNA"/>
</dbReference>
<feature type="compositionally biased region" description="Acidic residues" evidence="1">
    <location>
        <begin position="130"/>
        <end position="140"/>
    </location>
</feature>
<dbReference type="Pfam" id="PF10097">
    <property type="entry name" value="DUF2335"/>
    <property type="match status" value="1"/>
</dbReference>
<dbReference type="InterPro" id="IPR019284">
    <property type="entry name" value="RP532"/>
</dbReference>
<evidence type="ECO:0000313" key="3">
    <source>
        <dbReference type="EMBL" id="MFB8773464.1"/>
    </source>
</evidence>
<feature type="region of interest" description="Disordered" evidence="1">
    <location>
        <begin position="125"/>
        <end position="171"/>
    </location>
</feature>
<gene>
    <name evidence="3" type="ORF">VSS16_12090</name>
</gene>
<comment type="caution">
    <text evidence="3">The sequence shown here is derived from an EMBL/GenBank/DDBJ whole genome shotgun (WGS) entry which is preliminary data.</text>
</comment>
<dbReference type="Proteomes" id="UP001585080">
    <property type="component" value="Unassembled WGS sequence"/>
</dbReference>
<keyword evidence="2" id="KW-1133">Transmembrane helix</keyword>
<sequence length="171" mass="18700">MEPLADIQRSMRFMRQELTIQHRGPLPSPESLAEYERALPGLAERIVRMAEAEQGHRHHMERTDLQQDYRVARTGQAFGLVALIVIAALAAYLGFLGHPGWAVVAAGIDIAAIVGVFVTGQLRSGGEPNEVTDQDNDDSGPDGTNTIEQRQRRSIGRRPTSDAEDSGGDEE</sequence>
<protein>
    <submittedName>
        <fullName evidence="3">DUF2335 domain-containing protein</fullName>
    </submittedName>
</protein>
<name>A0ABV5E9E3_9ACTN</name>